<name>A0A2S6C8W9_9PEZI</name>
<feature type="compositionally biased region" description="Low complexity" evidence="1">
    <location>
        <begin position="145"/>
        <end position="163"/>
    </location>
</feature>
<dbReference type="PANTHER" id="PTHR42085">
    <property type="entry name" value="F-BOX DOMAIN-CONTAINING PROTEIN"/>
    <property type="match status" value="1"/>
</dbReference>
<feature type="region of interest" description="Disordered" evidence="1">
    <location>
        <begin position="69"/>
        <end position="89"/>
    </location>
</feature>
<dbReference type="Proteomes" id="UP000237631">
    <property type="component" value="Unassembled WGS sequence"/>
</dbReference>
<keyword evidence="3" id="KW-1185">Reference proteome</keyword>
<proteinExistence type="predicted"/>
<protein>
    <submittedName>
        <fullName evidence="2">Uncharacterized protein</fullName>
    </submittedName>
</protein>
<evidence type="ECO:0000313" key="3">
    <source>
        <dbReference type="Proteomes" id="UP000237631"/>
    </source>
</evidence>
<dbReference type="OrthoDB" id="3646601at2759"/>
<reference evidence="3" key="1">
    <citation type="journal article" date="2017" name="bioRxiv">
        <title>Conservation of a gene cluster reveals novel cercosporin biosynthetic mechanisms and extends production to the genus Colletotrichum.</title>
        <authorList>
            <person name="de Jonge R."/>
            <person name="Ebert M.K."/>
            <person name="Huitt-Roehl C.R."/>
            <person name="Pal P."/>
            <person name="Suttle J.C."/>
            <person name="Spanner R.E."/>
            <person name="Neubauer J.D."/>
            <person name="Jurick W.M.II."/>
            <person name="Stott K.A."/>
            <person name="Secor G.A."/>
            <person name="Thomma B.P.H.J."/>
            <person name="Van de Peer Y."/>
            <person name="Townsend C.A."/>
            <person name="Bolton M.D."/>
        </authorList>
    </citation>
    <scope>NUCLEOTIDE SEQUENCE [LARGE SCALE GENOMIC DNA]</scope>
    <source>
        <strain evidence="3">CBS538.71</strain>
    </source>
</reference>
<dbReference type="EMBL" id="PNEN01000524">
    <property type="protein sequence ID" value="PPJ56187.1"/>
    <property type="molecule type" value="Genomic_DNA"/>
</dbReference>
<accession>A0A2S6C8W9</accession>
<sequence length="304" mass="35349">MASTSLADETPIPESSPFLSLSAELRLQIYHHLVIAPHPFLIGRCQEKTKRKYRKHRSTIIGRSPRDSLCSRRLKYPPPSRDDSKEYRPTQPAITRVCRLLRTEALPIFYAENEFWLIHNEFSARKESDRLFVDDDSPYHKAQGSLYPPDFDPYSSSPSSTPPKRQETYRAFSHFLSRTPPSLISQTQSLSLCGYGSTWPNRYKVTLDLKSLKLHSVKYYTTYGEEPCHGLETESKLRKEIQEVLDQKTKKEEEEGKGKDGFEILQVLLRRSDWMFEIMECQEDDILEGYEEGKPLGEGWGFEW</sequence>
<dbReference type="PANTHER" id="PTHR42085:SF2">
    <property type="entry name" value="F-BOX DOMAIN-CONTAINING PROTEIN"/>
    <property type="match status" value="1"/>
</dbReference>
<gene>
    <name evidence="2" type="ORF">CBER1_09097</name>
</gene>
<organism evidence="2 3">
    <name type="scientific">Cercospora berteroae</name>
    <dbReference type="NCBI Taxonomy" id="357750"/>
    <lineage>
        <taxon>Eukaryota</taxon>
        <taxon>Fungi</taxon>
        <taxon>Dikarya</taxon>
        <taxon>Ascomycota</taxon>
        <taxon>Pezizomycotina</taxon>
        <taxon>Dothideomycetes</taxon>
        <taxon>Dothideomycetidae</taxon>
        <taxon>Mycosphaerellales</taxon>
        <taxon>Mycosphaerellaceae</taxon>
        <taxon>Cercospora</taxon>
    </lineage>
</organism>
<feature type="region of interest" description="Disordered" evidence="1">
    <location>
        <begin position="144"/>
        <end position="166"/>
    </location>
</feature>
<dbReference type="AlphaFoldDB" id="A0A2S6C8W9"/>
<comment type="caution">
    <text evidence="2">The sequence shown here is derived from an EMBL/GenBank/DDBJ whole genome shotgun (WGS) entry which is preliminary data.</text>
</comment>
<dbReference type="InterPro" id="IPR038883">
    <property type="entry name" value="AN11006-like"/>
</dbReference>
<evidence type="ECO:0000313" key="2">
    <source>
        <dbReference type="EMBL" id="PPJ56187.1"/>
    </source>
</evidence>
<evidence type="ECO:0000256" key="1">
    <source>
        <dbReference type="SAM" id="MobiDB-lite"/>
    </source>
</evidence>